<dbReference type="PANTHER" id="PTHR36221:SF1">
    <property type="entry name" value="DUF742 DOMAIN-CONTAINING PROTEIN"/>
    <property type="match status" value="1"/>
</dbReference>
<gene>
    <name evidence="2" type="ORF">GCM10023196_043250</name>
</gene>
<comment type="caution">
    <text evidence="2">The sequence shown here is derived from an EMBL/GenBank/DDBJ whole genome shotgun (WGS) entry which is preliminary data.</text>
</comment>
<dbReference type="Proteomes" id="UP001501442">
    <property type="component" value="Unassembled WGS sequence"/>
</dbReference>
<proteinExistence type="predicted"/>
<accession>A0ABP8UDQ8</accession>
<reference evidence="3" key="1">
    <citation type="journal article" date="2019" name="Int. J. Syst. Evol. Microbiol.">
        <title>The Global Catalogue of Microorganisms (GCM) 10K type strain sequencing project: providing services to taxonomists for standard genome sequencing and annotation.</title>
        <authorList>
            <consortium name="The Broad Institute Genomics Platform"/>
            <consortium name="The Broad Institute Genome Sequencing Center for Infectious Disease"/>
            <person name="Wu L."/>
            <person name="Ma J."/>
        </authorList>
    </citation>
    <scope>NUCLEOTIDE SEQUENCE [LARGE SCALE GENOMIC DNA]</scope>
    <source>
        <strain evidence="3">JCM 17939</strain>
    </source>
</reference>
<evidence type="ECO:0000313" key="2">
    <source>
        <dbReference type="EMBL" id="GAA4628133.1"/>
    </source>
</evidence>
<keyword evidence="3" id="KW-1185">Reference proteome</keyword>
<organism evidence="2 3">
    <name type="scientific">Actinoallomurus vinaceus</name>
    <dbReference type="NCBI Taxonomy" id="1080074"/>
    <lineage>
        <taxon>Bacteria</taxon>
        <taxon>Bacillati</taxon>
        <taxon>Actinomycetota</taxon>
        <taxon>Actinomycetes</taxon>
        <taxon>Streptosporangiales</taxon>
        <taxon>Thermomonosporaceae</taxon>
        <taxon>Actinoallomurus</taxon>
    </lineage>
</organism>
<dbReference type="PANTHER" id="PTHR36221">
    <property type="entry name" value="DUF742 DOMAIN-CONTAINING PROTEIN"/>
    <property type="match status" value="1"/>
</dbReference>
<dbReference type="Pfam" id="PF05331">
    <property type="entry name" value="DUF742"/>
    <property type="match status" value="1"/>
</dbReference>
<name>A0ABP8UDQ8_9ACTN</name>
<dbReference type="InterPro" id="IPR036390">
    <property type="entry name" value="WH_DNA-bd_sf"/>
</dbReference>
<evidence type="ECO:0000313" key="3">
    <source>
        <dbReference type="Proteomes" id="UP001501442"/>
    </source>
</evidence>
<protein>
    <submittedName>
        <fullName evidence="2">DUF742 domain-containing protein</fullName>
    </submittedName>
</protein>
<sequence length="156" mass="16495">MTDASEIPEEEAPAPDLVDAPPGGSPVAVPADGEPEERWLDEQAGPLVRPYVMTRGRTEPIRGTFDLITMVAATGILPAPGLGLDPEHQATLRLCDEPMSVAEIAGHLNLPTVTVRVLLGDLLAKGLITVEDPQTEAELADDDDLYLAVIDGLKAL</sequence>
<dbReference type="RefSeq" id="WP_345432724.1">
    <property type="nucleotide sequence ID" value="NZ_BAABHK010000005.1"/>
</dbReference>
<dbReference type="SUPFAM" id="SSF46785">
    <property type="entry name" value="Winged helix' DNA-binding domain"/>
    <property type="match status" value="1"/>
</dbReference>
<evidence type="ECO:0000256" key="1">
    <source>
        <dbReference type="SAM" id="MobiDB-lite"/>
    </source>
</evidence>
<dbReference type="EMBL" id="BAABHK010000005">
    <property type="protein sequence ID" value="GAA4628133.1"/>
    <property type="molecule type" value="Genomic_DNA"/>
</dbReference>
<feature type="compositionally biased region" description="Low complexity" evidence="1">
    <location>
        <begin position="14"/>
        <end position="32"/>
    </location>
</feature>
<feature type="compositionally biased region" description="Acidic residues" evidence="1">
    <location>
        <begin position="1"/>
        <end position="13"/>
    </location>
</feature>
<feature type="region of interest" description="Disordered" evidence="1">
    <location>
        <begin position="1"/>
        <end position="36"/>
    </location>
</feature>
<dbReference type="InterPro" id="IPR007995">
    <property type="entry name" value="DUF742"/>
</dbReference>